<dbReference type="AlphaFoldDB" id="A0A8J3VJW1"/>
<feature type="transmembrane region" description="Helical" evidence="1">
    <location>
        <begin position="41"/>
        <end position="62"/>
    </location>
</feature>
<accession>A0A8J3VJW1</accession>
<evidence type="ECO:0000313" key="3">
    <source>
        <dbReference type="Proteomes" id="UP000612899"/>
    </source>
</evidence>
<keyword evidence="1" id="KW-0812">Transmembrane</keyword>
<evidence type="ECO:0000256" key="1">
    <source>
        <dbReference type="SAM" id="Phobius"/>
    </source>
</evidence>
<keyword evidence="1" id="KW-0472">Membrane</keyword>
<sequence length="136" mass="14170">MATFGTVMGAAALVGDWSTVTWYDGRIAPAWSVSKLEGFGVMYMVALIVMVALTAGTLFLWADMRALGLVAGISAILLLSCMAKALPNSQVFEISSSGATLPQTLGWGIYAAFAGFAALTAALVLLPKARPQQGRP</sequence>
<feature type="transmembrane region" description="Helical" evidence="1">
    <location>
        <begin position="107"/>
        <end position="126"/>
    </location>
</feature>
<dbReference type="Proteomes" id="UP000612899">
    <property type="component" value="Unassembled WGS sequence"/>
</dbReference>
<comment type="caution">
    <text evidence="2">The sequence shown here is derived from an EMBL/GenBank/DDBJ whole genome shotgun (WGS) entry which is preliminary data.</text>
</comment>
<name>A0A8J3VJW1_9ACTN</name>
<keyword evidence="3" id="KW-1185">Reference proteome</keyword>
<feature type="transmembrane region" description="Helical" evidence="1">
    <location>
        <begin position="69"/>
        <end position="87"/>
    </location>
</feature>
<protein>
    <submittedName>
        <fullName evidence="2">Uncharacterized protein</fullName>
    </submittedName>
</protein>
<gene>
    <name evidence="2" type="ORF">Rhe02_65380</name>
</gene>
<keyword evidence="1" id="KW-1133">Transmembrane helix</keyword>
<evidence type="ECO:0000313" key="2">
    <source>
        <dbReference type="EMBL" id="GIH08471.1"/>
    </source>
</evidence>
<proteinExistence type="predicted"/>
<organism evidence="2 3">
    <name type="scientific">Rhizocola hellebori</name>
    <dbReference type="NCBI Taxonomy" id="1392758"/>
    <lineage>
        <taxon>Bacteria</taxon>
        <taxon>Bacillati</taxon>
        <taxon>Actinomycetota</taxon>
        <taxon>Actinomycetes</taxon>
        <taxon>Micromonosporales</taxon>
        <taxon>Micromonosporaceae</taxon>
        <taxon>Rhizocola</taxon>
    </lineage>
</organism>
<reference evidence="2" key="1">
    <citation type="submission" date="2021-01" db="EMBL/GenBank/DDBJ databases">
        <title>Whole genome shotgun sequence of Rhizocola hellebori NBRC 109834.</title>
        <authorList>
            <person name="Komaki H."/>
            <person name="Tamura T."/>
        </authorList>
    </citation>
    <scope>NUCLEOTIDE SEQUENCE</scope>
    <source>
        <strain evidence="2">NBRC 109834</strain>
    </source>
</reference>
<dbReference type="EMBL" id="BONY01000050">
    <property type="protein sequence ID" value="GIH08471.1"/>
    <property type="molecule type" value="Genomic_DNA"/>
</dbReference>